<dbReference type="RefSeq" id="WP_235056376.1">
    <property type="nucleotide sequence ID" value="NZ_JAKFHA010000026.1"/>
</dbReference>
<dbReference type="EMBL" id="JAKFHA010000026">
    <property type="protein sequence ID" value="MCF2531727.1"/>
    <property type="molecule type" value="Genomic_DNA"/>
</dbReference>
<comment type="caution">
    <text evidence="1">The sequence shown here is derived from an EMBL/GenBank/DDBJ whole genome shotgun (WGS) entry which is preliminary data.</text>
</comment>
<reference evidence="1" key="1">
    <citation type="submission" date="2022-01" db="EMBL/GenBank/DDBJ databases">
        <title>Genome-Based Taxonomic Classification of the Phylum Actinobacteria.</title>
        <authorList>
            <person name="Gao Y."/>
        </authorList>
    </citation>
    <scope>NUCLEOTIDE SEQUENCE</scope>
    <source>
        <strain evidence="1">KLBMP 8922</strain>
    </source>
</reference>
<proteinExistence type="predicted"/>
<gene>
    <name evidence="1" type="ORF">LZ495_31545</name>
</gene>
<organism evidence="1 2">
    <name type="scientific">Yinghuangia soli</name>
    <dbReference type="NCBI Taxonomy" id="2908204"/>
    <lineage>
        <taxon>Bacteria</taxon>
        <taxon>Bacillati</taxon>
        <taxon>Actinomycetota</taxon>
        <taxon>Actinomycetes</taxon>
        <taxon>Kitasatosporales</taxon>
        <taxon>Streptomycetaceae</taxon>
        <taxon>Yinghuangia</taxon>
    </lineage>
</organism>
<evidence type="ECO:0000313" key="1">
    <source>
        <dbReference type="EMBL" id="MCF2531727.1"/>
    </source>
</evidence>
<accession>A0AA41Q5Q7</accession>
<dbReference type="Proteomes" id="UP001165378">
    <property type="component" value="Unassembled WGS sequence"/>
</dbReference>
<dbReference type="AlphaFoldDB" id="A0AA41Q5Q7"/>
<sequence length="69" mass="7613">MAGLPCPSCGSQKQPQQYLCRDCWGLLPLPTRKALNRRDTAAFARLLDLRAQITAGTPLADITTLKETR</sequence>
<evidence type="ECO:0000313" key="2">
    <source>
        <dbReference type="Proteomes" id="UP001165378"/>
    </source>
</evidence>
<keyword evidence="2" id="KW-1185">Reference proteome</keyword>
<protein>
    <submittedName>
        <fullName evidence="1">Uncharacterized protein</fullName>
    </submittedName>
</protein>
<name>A0AA41Q5Q7_9ACTN</name>